<protein>
    <submittedName>
        <fullName evidence="2">HET-domain-containing protein</fullName>
    </submittedName>
</protein>
<sequence length="435" mass="49090">MASKTKIPYIALSYCWGKAQFLKLTTSNLQACKNGILINSLPNVFQHAIAIARGLGVYGIWIDALCIIQDDLGDWEIEASKMANVYQNSVLVLAMTSAANPDEDCLGGYFNVSIDNINARLIHHPPHTGWPTSNAFPLAKRGWTFQERLLAPRIVYFGPHELSWECQTYRNCECGRDSGFEPFINDFNTALRRSDPEEVAVLWRALIQQYTTLQFTFESDRLPALSGIVATIQLSRSGTYLAGLWSDTLILDMLWFVDEDEREKPNLSESRLVSPTWSWASIAVPVTYSTAKSSFYDLHIESQVAAFNCEPAGLSMSGRIKSGWVRLESSTLFCRQATSSGVSKFKVIMPGTEKEMGDFEASLIFDRQPNSPDFKFLMVRMASWRSIRYEHDEEQTLLIRPVSVEGNFERIGFAVRGVSHPRLPWPEERSIITIV</sequence>
<dbReference type="AlphaFoldDB" id="A0A4Z1NIF1"/>
<name>A0A4Z1NIF1_9PEZI</name>
<comment type="caution">
    <text evidence="2">The sequence shown here is derived from an EMBL/GenBank/DDBJ whole genome shotgun (WGS) entry which is preliminary data.</text>
</comment>
<evidence type="ECO:0000313" key="2">
    <source>
        <dbReference type="EMBL" id="TID13642.1"/>
    </source>
</evidence>
<evidence type="ECO:0000313" key="3">
    <source>
        <dbReference type="Proteomes" id="UP000298493"/>
    </source>
</evidence>
<dbReference type="Pfam" id="PF06985">
    <property type="entry name" value="HET"/>
    <property type="match status" value="1"/>
</dbReference>
<evidence type="ECO:0000259" key="1">
    <source>
        <dbReference type="Pfam" id="PF06985"/>
    </source>
</evidence>
<feature type="domain" description="Heterokaryon incompatibility" evidence="1">
    <location>
        <begin position="9"/>
        <end position="147"/>
    </location>
</feature>
<organism evidence="2 3">
    <name type="scientific">Venturia nashicola</name>
    <dbReference type="NCBI Taxonomy" id="86259"/>
    <lineage>
        <taxon>Eukaryota</taxon>
        <taxon>Fungi</taxon>
        <taxon>Dikarya</taxon>
        <taxon>Ascomycota</taxon>
        <taxon>Pezizomycotina</taxon>
        <taxon>Dothideomycetes</taxon>
        <taxon>Pleosporomycetidae</taxon>
        <taxon>Venturiales</taxon>
        <taxon>Venturiaceae</taxon>
        <taxon>Venturia</taxon>
    </lineage>
</organism>
<accession>A0A4Z1NIF1</accession>
<dbReference type="InterPro" id="IPR010730">
    <property type="entry name" value="HET"/>
</dbReference>
<dbReference type="PANTHER" id="PTHR33112">
    <property type="entry name" value="DOMAIN PROTEIN, PUTATIVE-RELATED"/>
    <property type="match status" value="1"/>
</dbReference>
<proteinExistence type="predicted"/>
<keyword evidence="3" id="KW-1185">Reference proteome</keyword>
<dbReference type="EMBL" id="SNSC02000025">
    <property type="protein sequence ID" value="TID13642.1"/>
    <property type="molecule type" value="Genomic_DNA"/>
</dbReference>
<reference evidence="2 3" key="1">
    <citation type="submission" date="2019-04" db="EMBL/GenBank/DDBJ databases">
        <title>High contiguity whole genome sequence and gene annotation resource for two Venturia nashicola isolates.</title>
        <authorList>
            <person name="Prokchorchik M."/>
            <person name="Won K."/>
            <person name="Lee Y."/>
            <person name="Choi E.D."/>
            <person name="Segonzac C."/>
            <person name="Sohn K.H."/>
        </authorList>
    </citation>
    <scope>NUCLEOTIDE SEQUENCE [LARGE SCALE GENOMIC DNA]</scope>
    <source>
        <strain evidence="2 3">PRI2</strain>
    </source>
</reference>
<gene>
    <name evidence="2" type="ORF">E6O75_ATG01620</name>
</gene>
<dbReference type="STRING" id="86259.A0A4Z1NIF1"/>
<dbReference type="PANTHER" id="PTHR33112:SF9">
    <property type="entry name" value="HETEROKARYON INCOMPATIBILITY DOMAIN-CONTAINING PROTEIN"/>
    <property type="match status" value="1"/>
</dbReference>
<dbReference type="Proteomes" id="UP000298493">
    <property type="component" value="Unassembled WGS sequence"/>
</dbReference>